<proteinExistence type="predicted"/>
<evidence type="ECO:0000313" key="2">
    <source>
        <dbReference type="EMBL" id="RKF84345.1"/>
    </source>
</evidence>
<feature type="non-terminal residue" evidence="2">
    <location>
        <position position="1"/>
    </location>
</feature>
<feature type="compositionally biased region" description="Polar residues" evidence="1">
    <location>
        <begin position="29"/>
        <end position="51"/>
    </location>
</feature>
<accession>A0A420JBY3</accession>
<dbReference type="Gene3D" id="2.40.70.10">
    <property type="entry name" value="Acid Proteases"/>
    <property type="match status" value="1"/>
</dbReference>
<evidence type="ECO:0000256" key="1">
    <source>
        <dbReference type="SAM" id="MobiDB-lite"/>
    </source>
</evidence>
<evidence type="ECO:0000313" key="3">
    <source>
        <dbReference type="Proteomes" id="UP000285326"/>
    </source>
</evidence>
<feature type="compositionally biased region" description="Low complexity" evidence="1">
    <location>
        <begin position="52"/>
        <end position="70"/>
    </location>
</feature>
<dbReference type="EMBL" id="MCBS01010925">
    <property type="protein sequence ID" value="RKF84345.1"/>
    <property type="molecule type" value="Genomic_DNA"/>
</dbReference>
<dbReference type="AlphaFoldDB" id="A0A420JBY3"/>
<name>A0A420JBY3_9PEZI</name>
<dbReference type="Proteomes" id="UP000285326">
    <property type="component" value="Unassembled WGS sequence"/>
</dbReference>
<sequence>ADAHYQSTQHRQKRHTITFTAADERHSHFPSSSVTPKSQKQTVRYSNYKDLSNSANNKSDNSSSSSSIPRSFHESVPIQRKNSVTPGNVRIKQRSQTPGRIYEISTDPQFETFGDEIHPSRHTSKRRSLGKATFLGMVKDMRCLDTTQLLGGESMVLPCALSKLGIGYRVSALIDSGANGYAFISRSLLMKISRMLKPHKQSLDSSISVKGFNGVAGRPITHFVTLNLTIDHHLDNCDLILGRQWLAHHQVLPDYSRRQLIWPRSYPPTFSCSRQIVLQLNSKSSVNSEHQRDANRRKALLDHEERRLKNSPKSLRINICDNNLLNSEYTTETVPPNTLVEPAKLPFMQKILPKPVRPIYSVVSSYL</sequence>
<reference evidence="2 3" key="1">
    <citation type="journal article" date="2018" name="BMC Genomics">
        <title>Comparative genome analyses reveal sequence features reflecting distinct modes of host-adaptation between dicot and monocot powdery mildew.</title>
        <authorList>
            <person name="Wu Y."/>
            <person name="Ma X."/>
            <person name="Pan Z."/>
            <person name="Kale S.D."/>
            <person name="Song Y."/>
            <person name="King H."/>
            <person name="Zhang Q."/>
            <person name="Presley C."/>
            <person name="Deng X."/>
            <person name="Wei C.I."/>
            <person name="Xiao S."/>
        </authorList>
    </citation>
    <scope>NUCLEOTIDE SEQUENCE [LARGE SCALE GENOMIC DNA]</scope>
    <source>
        <strain evidence="2">UMSG1</strain>
    </source>
</reference>
<comment type="caution">
    <text evidence="2">The sequence shown here is derived from an EMBL/GenBank/DDBJ whole genome shotgun (WGS) entry which is preliminary data.</text>
</comment>
<feature type="non-terminal residue" evidence="2">
    <location>
        <position position="367"/>
    </location>
</feature>
<gene>
    <name evidence="2" type="ORF">GcM1_109003</name>
</gene>
<protein>
    <submittedName>
        <fullName evidence="2">Uncharacterized protein</fullName>
    </submittedName>
</protein>
<dbReference type="CDD" id="cd00303">
    <property type="entry name" value="retropepsin_like"/>
    <property type="match status" value="1"/>
</dbReference>
<feature type="region of interest" description="Disordered" evidence="1">
    <location>
        <begin position="1"/>
        <end position="87"/>
    </location>
</feature>
<dbReference type="InterPro" id="IPR021109">
    <property type="entry name" value="Peptidase_aspartic_dom_sf"/>
</dbReference>
<organism evidence="2 3">
    <name type="scientific">Golovinomyces cichoracearum</name>
    <dbReference type="NCBI Taxonomy" id="62708"/>
    <lineage>
        <taxon>Eukaryota</taxon>
        <taxon>Fungi</taxon>
        <taxon>Dikarya</taxon>
        <taxon>Ascomycota</taxon>
        <taxon>Pezizomycotina</taxon>
        <taxon>Leotiomycetes</taxon>
        <taxon>Erysiphales</taxon>
        <taxon>Erysiphaceae</taxon>
        <taxon>Golovinomyces</taxon>
    </lineage>
</organism>